<dbReference type="Proteomes" id="UP001146019">
    <property type="component" value="Unassembled WGS sequence"/>
</dbReference>
<dbReference type="AlphaFoldDB" id="A0A9X3DV34"/>
<organism evidence="2 3">
    <name type="scientific">Acinetobacter nematophilus</name>
    <dbReference type="NCBI Taxonomy" id="2994642"/>
    <lineage>
        <taxon>Bacteria</taxon>
        <taxon>Pseudomonadati</taxon>
        <taxon>Pseudomonadota</taxon>
        <taxon>Gammaproteobacteria</taxon>
        <taxon>Moraxellales</taxon>
        <taxon>Moraxellaceae</taxon>
        <taxon>Acinetobacter</taxon>
    </lineage>
</organism>
<comment type="caution">
    <text evidence="2">The sequence shown here is derived from an EMBL/GenBank/DDBJ whole genome shotgun (WGS) entry which is preliminary data.</text>
</comment>
<protein>
    <submittedName>
        <fullName evidence="2">Recombinase family protein</fullName>
    </submittedName>
</protein>
<name>A0A9X3DV34_9GAMM</name>
<dbReference type="GO" id="GO:0003677">
    <property type="term" value="F:DNA binding"/>
    <property type="evidence" value="ECO:0007669"/>
    <property type="project" value="InterPro"/>
</dbReference>
<proteinExistence type="predicted"/>
<sequence length="198" mass="23191">MRAYAYFRIDGISVNEFNYTSYLLGYGYEIPKNRFIFENVKVSIPFEFRHQFKILINYTLESGDLLLIDGIDALGSNFKEIYTTVNFIFKKGIRLVCLDFSKKEIKGDIKKIFFHFLKICSDFDKKVQLDKMMDSKKNNKVGRPEILNKKQKREVIEKFKNGQSVYSLARQYSVTRTVIQRLLAKSSESIILEDSGEK</sequence>
<evidence type="ECO:0000259" key="1">
    <source>
        <dbReference type="Pfam" id="PF00239"/>
    </source>
</evidence>
<dbReference type="Gene3D" id="3.40.50.1390">
    <property type="entry name" value="Resolvase, N-terminal catalytic domain"/>
    <property type="match status" value="1"/>
</dbReference>
<dbReference type="EMBL" id="JAPKMY010000006">
    <property type="protein sequence ID" value="MCX5468618.1"/>
    <property type="molecule type" value="Genomic_DNA"/>
</dbReference>
<reference evidence="2" key="1">
    <citation type="submission" date="2022-11" db="EMBL/GenBank/DDBJ databases">
        <title>Biodiversity and phylogenetic relationships of bacteria.</title>
        <authorList>
            <person name="Machado R.A.R."/>
            <person name="Bhat A."/>
            <person name="Loulou A."/>
            <person name="Kallel S."/>
        </authorList>
    </citation>
    <scope>NUCLEOTIDE SEQUENCE</scope>
    <source>
        <strain evidence="2">A-IN1</strain>
    </source>
</reference>
<keyword evidence="3" id="KW-1185">Reference proteome</keyword>
<dbReference type="RefSeq" id="WP_266130735.1">
    <property type="nucleotide sequence ID" value="NZ_JAPKMY010000006.1"/>
</dbReference>
<dbReference type="Pfam" id="PF00239">
    <property type="entry name" value="Resolvase"/>
    <property type="match status" value="1"/>
</dbReference>
<dbReference type="InterPro" id="IPR006119">
    <property type="entry name" value="Resolv_N"/>
</dbReference>
<accession>A0A9X3DV34</accession>
<evidence type="ECO:0000313" key="2">
    <source>
        <dbReference type="EMBL" id="MCX5468618.1"/>
    </source>
</evidence>
<dbReference type="InterPro" id="IPR036162">
    <property type="entry name" value="Resolvase-like_N_sf"/>
</dbReference>
<dbReference type="GO" id="GO:0000150">
    <property type="term" value="F:DNA strand exchange activity"/>
    <property type="evidence" value="ECO:0007669"/>
    <property type="project" value="InterPro"/>
</dbReference>
<feature type="domain" description="Resolvase/invertase-type recombinase catalytic" evidence="1">
    <location>
        <begin position="47"/>
        <end position="138"/>
    </location>
</feature>
<dbReference type="SUPFAM" id="SSF53041">
    <property type="entry name" value="Resolvase-like"/>
    <property type="match status" value="1"/>
</dbReference>
<gene>
    <name evidence="2" type="ORF">OSH00_12825</name>
</gene>
<evidence type="ECO:0000313" key="3">
    <source>
        <dbReference type="Proteomes" id="UP001146019"/>
    </source>
</evidence>